<keyword evidence="12 15" id="KW-1133">Transmembrane helix</keyword>
<accession>A0A845AC43</accession>
<comment type="subcellular location">
    <subcellularLocation>
        <location evidence="2">Cell inner membrane</location>
        <topology evidence="2">Multi-pass membrane protein</topology>
    </subcellularLocation>
</comment>
<evidence type="ECO:0000256" key="5">
    <source>
        <dbReference type="ARBA" id="ARBA00022519"/>
    </source>
</evidence>
<dbReference type="Proteomes" id="UP000460561">
    <property type="component" value="Unassembled WGS sequence"/>
</dbReference>
<gene>
    <name evidence="18" type="ORF">GRI39_09830</name>
</gene>
<dbReference type="SUPFAM" id="SSF55874">
    <property type="entry name" value="ATPase domain of HSP90 chaperone/DNA topoisomerase II/histidine kinase"/>
    <property type="match status" value="1"/>
</dbReference>
<evidence type="ECO:0000256" key="7">
    <source>
        <dbReference type="ARBA" id="ARBA00022679"/>
    </source>
</evidence>
<feature type="domain" description="HAMP" evidence="17">
    <location>
        <begin position="196"/>
        <end position="249"/>
    </location>
</feature>
<dbReference type="Gene3D" id="3.30.565.10">
    <property type="entry name" value="Histidine kinase-like ATPase, C-terminal domain"/>
    <property type="match status" value="1"/>
</dbReference>
<dbReference type="InterPro" id="IPR004358">
    <property type="entry name" value="Sig_transdc_His_kin-like_C"/>
</dbReference>
<comment type="catalytic activity">
    <reaction evidence="1">
        <text>ATP + protein L-histidine = ADP + protein N-phospho-L-histidine.</text>
        <dbReference type="EC" id="2.7.13.3"/>
    </reaction>
</comment>
<dbReference type="Gene3D" id="1.10.287.130">
    <property type="match status" value="1"/>
</dbReference>
<dbReference type="InterPro" id="IPR036890">
    <property type="entry name" value="HATPase_C_sf"/>
</dbReference>
<evidence type="ECO:0000256" key="12">
    <source>
        <dbReference type="ARBA" id="ARBA00022989"/>
    </source>
</evidence>
<sequence>MSLLRPKSLFGQVLQAVALALLVAQGLSAVLLYRAQQQRLEALLVNSVAFRLGTMMEDPRRDHRQSRHRGQLAVERQVEFPIRKGEIRDTKRENALRQILSDHGIDNVEIVATERLPTDDPFTLKQIAKRAQLTRRGDEWVHNPILVAAIKQPGWDIWEVVRAPMPRPQLQAIGGLVANTVVLFVVLIGGLAIVLRRITRPLAGLTHRVEAFAETRALEGQLVPQGPDDMRRLILAHNLMEGRIAALLNEKDVMLGAIGHDLKTPLASLRVRIESVENSKERGRMAATIEDITHSLDDILSLARVGKPTDPLEKTELGALTASVVEEFEDMGEPVILGECARISLPIRATWLRRALRNLISNAIRYGKAAEISLHREGSDAVIHITDKGPGIPDAEMASMLEPFRRGDPSRNRETGGAGLGLTLAKAIAEQHGGQLNLSNRIGPTGDTIGLLAELRLPTNG</sequence>
<keyword evidence="13" id="KW-0902">Two-component regulatory system</keyword>
<dbReference type="PROSITE" id="PS50885">
    <property type="entry name" value="HAMP"/>
    <property type="match status" value="1"/>
</dbReference>
<dbReference type="AlphaFoldDB" id="A0A845AC43"/>
<keyword evidence="6" id="KW-0597">Phosphoprotein</keyword>
<dbReference type="PROSITE" id="PS50109">
    <property type="entry name" value="HIS_KIN"/>
    <property type="match status" value="1"/>
</dbReference>
<dbReference type="Pfam" id="PF02518">
    <property type="entry name" value="HATPase_c"/>
    <property type="match status" value="1"/>
</dbReference>
<evidence type="ECO:0000256" key="3">
    <source>
        <dbReference type="ARBA" id="ARBA00012438"/>
    </source>
</evidence>
<dbReference type="GO" id="GO:0005886">
    <property type="term" value="C:plasma membrane"/>
    <property type="evidence" value="ECO:0007669"/>
    <property type="project" value="UniProtKB-SubCell"/>
</dbReference>
<dbReference type="InterPro" id="IPR003660">
    <property type="entry name" value="HAMP_dom"/>
</dbReference>
<evidence type="ECO:0000256" key="2">
    <source>
        <dbReference type="ARBA" id="ARBA00004429"/>
    </source>
</evidence>
<keyword evidence="10 18" id="KW-0418">Kinase</keyword>
<evidence type="ECO:0000259" key="16">
    <source>
        <dbReference type="PROSITE" id="PS50109"/>
    </source>
</evidence>
<name>A0A845AC43_9SPHN</name>
<organism evidence="18 19">
    <name type="scientific">Altericroceibacterium indicum</name>
    <dbReference type="NCBI Taxonomy" id="374177"/>
    <lineage>
        <taxon>Bacteria</taxon>
        <taxon>Pseudomonadati</taxon>
        <taxon>Pseudomonadota</taxon>
        <taxon>Alphaproteobacteria</taxon>
        <taxon>Sphingomonadales</taxon>
        <taxon>Erythrobacteraceae</taxon>
        <taxon>Altericroceibacterium</taxon>
    </lineage>
</organism>
<evidence type="ECO:0000256" key="6">
    <source>
        <dbReference type="ARBA" id="ARBA00022553"/>
    </source>
</evidence>
<evidence type="ECO:0000256" key="8">
    <source>
        <dbReference type="ARBA" id="ARBA00022692"/>
    </source>
</evidence>
<feature type="domain" description="Histidine kinase" evidence="16">
    <location>
        <begin position="257"/>
        <end position="461"/>
    </location>
</feature>
<keyword evidence="11" id="KW-0067">ATP-binding</keyword>
<feature type="transmembrane region" description="Helical" evidence="15">
    <location>
        <begin position="172"/>
        <end position="195"/>
    </location>
</feature>
<dbReference type="PANTHER" id="PTHR44936:SF5">
    <property type="entry name" value="SENSOR HISTIDINE KINASE ENVZ"/>
    <property type="match status" value="1"/>
</dbReference>
<dbReference type="EC" id="2.7.13.3" evidence="3"/>
<dbReference type="OrthoDB" id="9804645at2"/>
<evidence type="ECO:0000256" key="10">
    <source>
        <dbReference type="ARBA" id="ARBA00022777"/>
    </source>
</evidence>
<dbReference type="SUPFAM" id="SSF47384">
    <property type="entry name" value="Homodimeric domain of signal transducing histidine kinase"/>
    <property type="match status" value="1"/>
</dbReference>
<keyword evidence="7" id="KW-0808">Transferase</keyword>
<dbReference type="GO" id="GO:0005524">
    <property type="term" value="F:ATP binding"/>
    <property type="evidence" value="ECO:0007669"/>
    <property type="project" value="UniProtKB-KW"/>
</dbReference>
<dbReference type="PANTHER" id="PTHR44936">
    <property type="entry name" value="SENSOR PROTEIN CREC"/>
    <property type="match status" value="1"/>
</dbReference>
<comment type="caution">
    <text evidence="18">The sequence shown here is derived from an EMBL/GenBank/DDBJ whole genome shotgun (WGS) entry which is preliminary data.</text>
</comment>
<keyword evidence="8 15" id="KW-0812">Transmembrane</keyword>
<protein>
    <recommendedName>
        <fullName evidence="3">histidine kinase</fullName>
        <ecNumber evidence="3">2.7.13.3</ecNumber>
    </recommendedName>
</protein>
<dbReference type="GO" id="GO:0000155">
    <property type="term" value="F:phosphorelay sensor kinase activity"/>
    <property type="evidence" value="ECO:0007669"/>
    <property type="project" value="InterPro"/>
</dbReference>
<keyword evidence="4" id="KW-1003">Cell membrane</keyword>
<dbReference type="SMART" id="SM00388">
    <property type="entry name" value="HisKA"/>
    <property type="match status" value="1"/>
</dbReference>
<proteinExistence type="predicted"/>
<evidence type="ECO:0000256" key="1">
    <source>
        <dbReference type="ARBA" id="ARBA00000085"/>
    </source>
</evidence>
<keyword evidence="14 15" id="KW-0472">Membrane</keyword>
<keyword evidence="19" id="KW-1185">Reference proteome</keyword>
<reference evidence="18 19" key="1">
    <citation type="submission" date="2019-12" db="EMBL/GenBank/DDBJ databases">
        <title>Genomic-based taxomic classification of the family Erythrobacteraceae.</title>
        <authorList>
            <person name="Xu L."/>
        </authorList>
    </citation>
    <scope>NUCLEOTIDE SEQUENCE [LARGE SCALE GENOMIC DNA]</scope>
    <source>
        <strain evidence="18 19">DSM 18604</strain>
    </source>
</reference>
<evidence type="ECO:0000256" key="9">
    <source>
        <dbReference type="ARBA" id="ARBA00022741"/>
    </source>
</evidence>
<evidence type="ECO:0000256" key="11">
    <source>
        <dbReference type="ARBA" id="ARBA00022840"/>
    </source>
</evidence>
<evidence type="ECO:0000313" key="19">
    <source>
        <dbReference type="Proteomes" id="UP000460561"/>
    </source>
</evidence>
<dbReference type="InterPro" id="IPR005467">
    <property type="entry name" value="His_kinase_dom"/>
</dbReference>
<evidence type="ECO:0000256" key="13">
    <source>
        <dbReference type="ARBA" id="ARBA00023012"/>
    </source>
</evidence>
<dbReference type="InterPro" id="IPR050980">
    <property type="entry name" value="2C_sensor_his_kinase"/>
</dbReference>
<dbReference type="InterPro" id="IPR036097">
    <property type="entry name" value="HisK_dim/P_sf"/>
</dbReference>
<keyword evidence="9" id="KW-0547">Nucleotide-binding</keyword>
<dbReference type="EMBL" id="WTYQ01000003">
    <property type="protein sequence ID" value="MXP26335.1"/>
    <property type="molecule type" value="Genomic_DNA"/>
</dbReference>
<evidence type="ECO:0000256" key="4">
    <source>
        <dbReference type="ARBA" id="ARBA00022475"/>
    </source>
</evidence>
<dbReference type="InterPro" id="IPR003594">
    <property type="entry name" value="HATPase_dom"/>
</dbReference>
<evidence type="ECO:0000256" key="14">
    <source>
        <dbReference type="ARBA" id="ARBA00023136"/>
    </source>
</evidence>
<dbReference type="InterPro" id="IPR003661">
    <property type="entry name" value="HisK_dim/P_dom"/>
</dbReference>
<dbReference type="CDD" id="cd00082">
    <property type="entry name" value="HisKA"/>
    <property type="match status" value="1"/>
</dbReference>
<dbReference type="SMART" id="SM00387">
    <property type="entry name" value="HATPase_c"/>
    <property type="match status" value="1"/>
</dbReference>
<dbReference type="PRINTS" id="PR00344">
    <property type="entry name" value="BCTRLSENSOR"/>
</dbReference>
<evidence type="ECO:0000259" key="17">
    <source>
        <dbReference type="PROSITE" id="PS50885"/>
    </source>
</evidence>
<dbReference type="RefSeq" id="WP_160739521.1">
    <property type="nucleotide sequence ID" value="NZ_WTYQ01000003.1"/>
</dbReference>
<keyword evidence="5" id="KW-0997">Cell inner membrane</keyword>
<evidence type="ECO:0000256" key="15">
    <source>
        <dbReference type="SAM" id="Phobius"/>
    </source>
</evidence>
<evidence type="ECO:0000313" key="18">
    <source>
        <dbReference type="EMBL" id="MXP26335.1"/>
    </source>
</evidence>